<evidence type="ECO:0000256" key="8">
    <source>
        <dbReference type="RuleBase" id="RU361277"/>
    </source>
</evidence>
<dbReference type="CDD" id="cd05285">
    <property type="entry name" value="sorbitol_DH"/>
    <property type="match status" value="2"/>
</dbReference>
<evidence type="ECO:0000256" key="7">
    <source>
        <dbReference type="ARBA" id="ARBA00032485"/>
    </source>
</evidence>
<organism evidence="10 11">
    <name type="scientific">Vanessa tameamea</name>
    <name type="common">Kamehameha butterfly</name>
    <dbReference type="NCBI Taxonomy" id="334116"/>
    <lineage>
        <taxon>Eukaryota</taxon>
        <taxon>Metazoa</taxon>
        <taxon>Ecdysozoa</taxon>
        <taxon>Arthropoda</taxon>
        <taxon>Hexapoda</taxon>
        <taxon>Insecta</taxon>
        <taxon>Pterygota</taxon>
        <taxon>Neoptera</taxon>
        <taxon>Endopterygota</taxon>
        <taxon>Lepidoptera</taxon>
        <taxon>Glossata</taxon>
        <taxon>Ditrysia</taxon>
        <taxon>Papilionoidea</taxon>
        <taxon>Nymphalidae</taxon>
        <taxon>Nymphalinae</taxon>
        <taxon>Vanessa</taxon>
    </lineage>
</organism>
<evidence type="ECO:0000256" key="3">
    <source>
        <dbReference type="ARBA" id="ARBA00022723"/>
    </source>
</evidence>
<dbReference type="AlphaFoldDB" id="A0A8B8I8R5"/>
<dbReference type="GO" id="GO:0006062">
    <property type="term" value="P:sorbitol catabolic process"/>
    <property type="evidence" value="ECO:0007669"/>
    <property type="project" value="TreeGrafter"/>
</dbReference>
<dbReference type="InterPro" id="IPR036291">
    <property type="entry name" value="NAD(P)-bd_dom_sf"/>
</dbReference>
<dbReference type="InterPro" id="IPR045306">
    <property type="entry name" value="SDH-like"/>
</dbReference>
<evidence type="ECO:0000256" key="1">
    <source>
        <dbReference type="ARBA" id="ARBA00001947"/>
    </source>
</evidence>
<feature type="domain" description="Enoyl reductase (ER)" evidence="9">
    <location>
        <begin position="403"/>
        <end position="736"/>
    </location>
</feature>
<dbReference type="InterPro" id="IPR011032">
    <property type="entry name" value="GroES-like_sf"/>
</dbReference>
<dbReference type="PANTHER" id="PTHR43161">
    <property type="entry name" value="SORBITOL DEHYDROGENASE"/>
    <property type="match status" value="1"/>
</dbReference>
<dbReference type="PANTHER" id="PTHR43161:SF9">
    <property type="entry name" value="SORBITOL DEHYDROGENASE"/>
    <property type="match status" value="1"/>
</dbReference>
<reference evidence="11" key="1">
    <citation type="submission" date="2025-08" db="UniProtKB">
        <authorList>
            <consortium name="RefSeq"/>
        </authorList>
    </citation>
    <scope>IDENTIFICATION</scope>
    <source>
        <tissue evidence="11">Whole body</tissue>
    </source>
</reference>
<dbReference type="OrthoDB" id="1879366at2759"/>
<evidence type="ECO:0000256" key="6">
    <source>
        <dbReference type="ARBA" id="ARBA00026132"/>
    </source>
</evidence>
<evidence type="ECO:0000256" key="4">
    <source>
        <dbReference type="ARBA" id="ARBA00022833"/>
    </source>
</evidence>
<dbReference type="InterPro" id="IPR013149">
    <property type="entry name" value="ADH-like_C"/>
</dbReference>
<evidence type="ECO:0000313" key="11">
    <source>
        <dbReference type="RefSeq" id="XP_026493483.2"/>
    </source>
</evidence>
<proteinExistence type="inferred from homology"/>
<dbReference type="InterPro" id="IPR002328">
    <property type="entry name" value="ADH_Zn_CS"/>
</dbReference>
<dbReference type="SUPFAM" id="SSF50129">
    <property type="entry name" value="GroES-like"/>
    <property type="match status" value="2"/>
</dbReference>
<dbReference type="Gene3D" id="3.90.180.10">
    <property type="entry name" value="Medium-chain alcohol dehydrogenases, catalytic domain"/>
    <property type="match status" value="2"/>
</dbReference>
<dbReference type="Pfam" id="PF00107">
    <property type="entry name" value="ADH_zinc_N"/>
    <property type="match status" value="2"/>
</dbReference>
<dbReference type="InterPro" id="IPR013154">
    <property type="entry name" value="ADH-like_N"/>
</dbReference>
<dbReference type="GO" id="GO:0008270">
    <property type="term" value="F:zinc ion binding"/>
    <property type="evidence" value="ECO:0007669"/>
    <property type="project" value="InterPro"/>
</dbReference>
<dbReference type="OMA" id="FETWYAM"/>
<dbReference type="RefSeq" id="XP_026493483.2">
    <property type="nucleotide sequence ID" value="XM_026637698.2"/>
</dbReference>
<dbReference type="PROSITE" id="PS00059">
    <property type="entry name" value="ADH_ZINC"/>
    <property type="match status" value="2"/>
</dbReference>
<keyword evidence="10" id="KW-1185">Reference proteome</keyword>
<name>A0A8B8I8R5_VANTA</name>
<dbReference type="GO" id="GO:0003939">
    <property type="term" value="F:L-iditol 2-dehydrogenase (NAD+) activity"/>
    <property type="evidence" value="ECO:0007669"/>
    <property type="project" value="TreeGrafter"/>
</dbReference>
<keyword evidence="5" id="KW-0560">Oxidoreductase</keyword>
<accession>A0A8B8I8R5</accession>
<evidence type="ECO:0000313" key="10">
    <source>
        <dbReference type="Proteomes" id="UP001652626"/>
    </source>
</evidence>
<evidence type="ECO:0000256" key="2">
    <source>
        <dbReference type="ARBA" id="ARBA00008072"/>
    </source>
</evidence>
<dbReference type="InterPro" id="IPR020843">
    <property type="entry name" value="ER"/>
</dbReference>
<evidence type="ECO:0000259" key="9">
    <source>
        <dbReference type="SMART" id="SM00829"/>
    </source>
</evidence>
<comment type="similarity">
    <text evidence="2 8">Belongs to the zinc-containing alcohol dehydrogenase family.</text>
</comment>
<keyword evidence="4 8" id="KW-0862">Zinc</keyword>
<comment type="cofactor">
    <cofactor evidence="1 8">
        <name>Zn(2+)</name>
        <dbReference type="ChEBI" id="CHEBI:29105"/>
    </cofactor>
</comment>
<gene>
    <name evidence="11" type="primary">LOC113398794</name>
</gene>
<dbReference type="GeneID" id="113398794"/>
<protein>
    <recommendedName>
        <fullName evidence="6">Sorbitol dehydrogenase</fullName>
    </recommendedName>
    <alternativeName>
        <fullName evidence="7">Polyol dehydrogenase</fullName>
    </alternativeName>
</protein>
<keyword evidence="3 8" id="KW-0479">Metal-binding</keyword>
<sequence length="738" mass="79674">MAQDNLTAVLYKTKDLRLEQTPIPQIADDEVLLRMDCVGICGSDVHYWETGSCGHFVLKEPMIMGHEASGVVAKLGAKVKNLKVGDRVAIEPGVPCRYCEFCKTGRYHLCPDIQFCATPPVHGNLARYYKHAADFCYKLPDHVSMEEGALLEPLSVGIHACRRGGVSAGNSVLILGGGPIGLVTLLSARAMGASKIIITDLLQSRLDMAKKLGADYTLLVNKDSNEADLVRKVHELLGTHPDISIDASGAQSTVRLALLATKSGGVAVLVGMGSPELTLPLAGAVAREVDIRGIFRYVNEYPIAMSMVASGQVDVKPLVTHHFSIEDTLQAYDVARRGLGIKVMIHVQPRDANNAAAFTNFLIKHLIKRIYIVSYNSVLLYFNIFIASEVCNMTENYAAVLYGPKDLRYEKWPIPEIGDNEILIKIECVGICGSDLKLYSTGKCGLEVVCDPMVLGHEGAGVVIKVGREVKNIDVGDRVAIEPTQPCRSCEYCKKGRYNLCDQPRYCSTTGAMGNLCRYYKHVADFCHKLPNNVSMEEGAAVQPLAIAIHACTRAGVRLGCTLLVLGAGPIGVLCAMTAKAMGAAKILITDVVASRLETAKKLAADHTLLVSPNQSDQEIVERITTVLDTTPDITIDACGFESAQRIALTVTRTGGTVLVVGIGEATVRVPLTAAMLREVDVRGAYRLLNSYPLALAAVSSGAIDLKSFITHHFPLEKSKEAMEFAKTGEAMKIIIHA</sequence>
<evidence type="ECO:0000256" key="5">
    <source>
        <dbReference type="ARBA" id="ARBA00023002"/>
    </source>
</evidence>
<dbReference type="Gene3D" id="3.40.50.720">
    <property type="entry name" value="NAD(P)-binding Rossmann-like Domain"/>
    <property type="match status" value="2"/>
</dbReference>
<dbReference type="Pfam" id="PF08240">
    <property type="entry name" value="ADH_N"/>
    <property type="match status" value="2"/>
</dbReference>
<dbReference type="SUPFAM" id="SSF51735">
    <property type="entry name" value="NAD(P)-binding Rossmann-fold domains"/>
    <property type="match status" value="2"/>
</dbReference>
<dbReference type="SMART" id="SM00829">
    <property type="entry name" value="PKS_ER"/>
    <property type="match status" value="1"/>
</dbReference>
<dbReference type="Proteomes" id="UP001652626">
    <property type="component" value="Chromosome 14"/>
</dbReference>